<dbReference type="EMBL" id="JAIRBA010000006">
    <property type="protein sequence ID" value="MCG2418295.1"/>
    <property type="molecule type" value="Genomic_DNA"/>
</dbReference>
<keyword evidence="2" id="KW-1185">Reference proteome</keyword>
<dbReference type="AlphaFoldDB" id="A0A9X1U108"/>
<comment type="caution">
    <text evidence="1">The sequence shown here is derived from an EMBL/GenBank/DDBJ whole genome shotgun (WGS) entry which is preliminary data.</text>
</comment>
<accession>A0A9X1U108</accession>
<evidence type="ECO:0000313" key="1">
    <source>
        <dbReference type="EMBL" id="MCG2418295.1"/>
    </source>
</evidence>
<sequence length="57" mass="6576">MEQISEVLLFADFVAKKYEEDILQKGIASLASNSKTYSFLKDEEDLYTVHDLKAVYK</sequence>
<dbReference type="Proteomes" id="UP001139461">
    <property type="component" value="Unassembled WGS sequence"/>
</dbReference>
<name>A0A9X1U108_9FLAO</name>
<evidence type="ECO:0000313" key="2">
    <source>
        <dbReference type="Proteomes" id="UP001139461"/>
    </source>
</evidence>
<organism evidence="1 2">
    <name type="scientific">Aequorivita vitellina</name>
    <dbReference type="NCBI Taxonomy" id="2874475"/>
    <lineage>
        <taxon>Bacteria</taxon>
        <taxon>Pseudomonadati</taxon>
        <taxon>Bacteroidota</taxon>
        <taxon>Flavobacteriia</taxon>
        <taxon>Flavobacteriales</taxon>
        <taxon>Flavobacteriaceae</taxon>
        <taxon>Aequorivita</taxon>
    </lineage>
</organism>
<dbReference type="RefSeq" id="WP_237602112.1">
    <property type="nucleotide sequence ID" value="NZ_JAIRBA010000006.1"/>
</dbReference>
<proteinExistence type="predicted"/>
<gene>
    <name evidence="1" type="ORF">K8089_04615</name>
</gene>
<reference evidence="1" key="1">
    <citation type="submission" date="2021-09" db="EMBL/GenBank/DDBJ databases">
        <title>Genome of Aequorivita sp. strain F47161.</title>
        <authorList>
            <person name="Wang Y."/>
        </authorList>
    </citation>
    <scope>NUCLEOTIDE SEQUENCE</scope>
    <source>
        <strain evidence="1">F47161</strain>
    </source>
</reference>
<protein>
    <submittedName>
        <fullName evidence="1">Uncharacterized protein</fullName>
    </submittedName>
</protein>